<dbReference type="eggNOG" id="ENOG502RZJT">
    <property type="taxonomic scope" value="Eukaryota"/>
</dbReference>
<dbReference type="EMBL" id="KI630171">
    <property type="protein sequence ID" value="EYU46115.1"/>
    <property type="molecule type" value="Genomic_DNA"/>
</dbReference>
<dbReference type="Proteomes" id="UP000030748">
    <property type="component" value="Unassembled WGS sequence"/>
</dbReference>
<dbReference type="InterPro" id="IPR029068">
    <property type="entry name" value="Glyas_Bleomycin-R_OHBP_Dase"/>
</dbReference>
<dbReference type="Pfam" id="PF22650">
    <property type="entry name" value="At5g48480-like_C"/>
    <property type="match status" value="1"/>
</dbReference>
<keyword evidence="3" id="KW-1185">Reference proteome</keyword>
<name>A0A022S471_ERYGU</name>
<evidence type="ECO:0000313" key="2">
    <source>
        <dbReference type="EMBL" id="EYU46115.1"/>
    </source>
</evidence>
<dbReference type="InterPro" id="IPR054575">
    <property type="entry name" value="At5g48480-like_C"/>
</dbReference>
<dbReference type="Gene3D" id="3.10.180.10">
    <property type="entry name" value="2,3-Dihydroxybiphenyl 1,2-Dioxygenase, domain 1"/>
    <property type="match status" value="1"/>
</dbReference>
<sequence length="167" mass="17578">MVLEAEEVVVAAGNGSTAAAPRVVFTSGKPWLAVEPPRAIDAVEFYKAAFGAEEVGRVAHAKRKAEQDLPLILAAELKIGSFVFVVSNFIEGSALLKSAMNGIVFTLQTDDVETAVDKAVAAGAVLYGEADEAERACFSGRTAFVKDPYGNVWFIASPFQPSPDVAA</sequence>
<dbReference type="PANTHER" id="PTHR34109">
    <property type="entry name" value="BNAUNNG04460D PROTEIN-RELATED"/>
    <property type="match status" value="1"/>
</dbReference>
<dbReference type="OrthoDB" id="2013034at2759"/>
<dbReference type="PANTHER" id="PTHR34109:SF7">
    <property type="entry name" value="VOC DOMAIN-CONTAINING PROTEIN"/>
    <property type="match status" value="1"/>
</dbReference>
<dbReference type="InterPro" id="IPR037523">
    <property type="entry name" value="VOC_core"/>
</dbReference>
<evidence type="ECO:0000259" key="1">
    <source>
        <dbReference type="PROSITE" id="PS51819"/>
    </source>
</evidence>
<dbReference type="AlphaFoldDB" id="A0A022S471"/>
<evidence type="ECO:0000313" key="3">
    <source>
        <dbReference type="Proteomes" id="UP000030748"/>
    </source>
</evidence>
<proteinExistence type="predicted"/>
<protein>
    <recommendedName>
        <fullName evidence="1">VOC domain-containing protein</fullName>
    </recommendedName>
</protein>
<gene>
    <name evidence="2" type="ORF">MIMGU_mgv1a015128mg</name>
</gene>
<dbReference type="PROSITE" id="PS51819">
    <property type="entry name" value="VOC"/>
    <property type="match status" value="1"/>
</dbReference>
<accession>A0A022S471</accession>
<dbReference type="OMA" id="AFYKTVF"/>
<dbReference type="KEGG" id="egt:105969105"/>
<organism evidence="2 3">
    <name type="scientific">Erythranthe guttata</name>
    <name type="common">Yellow monkey flower</name>
    <name type="synonym">Mimulus guttatus</name>
    <dbReference type="NCBI Taxonomy" id="4155"/>
    <lineage>
        <taxon>Eukaryota</taxon>
        <taxon>Viridiplantae</taxon>
        <taxon>Streptophyta</taxon>
        <taxon>Embryophyta</taxon>
        <taxon>Tracheophyta</taxon>
        <taxon>Spermatophyta</taxon>
        <taxon>Magnoliopsida</taxon>
        <taxon>eudicotyledons</taxon>
        <taxon>Gunneridae</taxon>
        <taxon>Pentapetalae</taxon>
        <taxon>asterids</taxon>
        <taxon>lamiids</taxon>
        <taxon>Lamiales</taxon>
        <taxon>Phrymaceae</taxon>
        <taxon>Erythranthe</taxon>
    </lineage>
</organism>
<feature type="domain" description="VOC" evidence="1">
    <location>
        <begin position="28"/>
        <end position="158"/>
    </location>
</feature>
<reference evidence="2 3" key="1">
    <citation type="journal article" date="2013" name="Proc. Natl. Acad. Sci. U.S.A.">
        <title>Fine-scale variation in meiotic recombination in Mimulus inferred from population shotgun sequencing.</title>
        <authorList>
            <person name="Hellsten U."/>
            <person name="Wright K.M."/>
            <person name="Jenkins J."/>
            <person name="Shu S."/>
            <person name="Yuan Y."/>
            <person name="Wessler S.R."/>
            <person name="Schmutz J."/>
            <person name="Willis J.H."/>
            <person name="Rokhsar D.S."/>
        </authorList>
    </citation>
    <scope>NUCLEOTIDE SEQUENCE [LARGE SCALE GENOMIC DNA]</scope>
    <source>
        <strain evidence="3">cv. DUN x IM62</strain>
    </source>
</reference>
<dbReference type="PhylomeDB" id="A0A022S471"/>
<dbReference type="SUPFAM" id="SSF54593">
    <property type="entry name" value="Glyoxalase/Bleomycin resistance protein/Dihydroxybiphenyl dioxygenase"/>
    <property type="match status" value="1"/>
</dbReference>
<dbReference type="InterPro" id="IPR054576">
    <property type="entry name" value="At5g48480-like_N"/>
</dbReference>
<dbReference type="Pfam" id="PF22656">
    <property type="entry name" value="At5g48480-like_N"/>
    <property type="match status" value="1"/>
</dbReference>